<protein>
    <recommendedName>
        <fullName evidence="4">Cell envelope-related transcriptional attenuator domain-containing protein</fullName>
    </recommendedName>
</protein>
<proteinExistence type="predicted"/>
<sequence length="240" mass="26776">MGNHIEFGFRRAQLVLMLLIFVVGGVLIWFSVNTHSAIRSHVDVLNTRRPMNVLVAVQGTPLDPGFVGFIANVKPNTRILRVVPIAGNRSVTVNHVSEPLYQAISDSKPAQVLPLVSRASGVSLHYYFFLDSSDLFDLLDALYYHTPHWPSQRTPLTMLKILGYPNGRIEPRREIVLLSEMVNRLPLMSPIAAGSLLSIPRTALTNLSSQQLFLLANYVRGDELQRGTISRHHSARRAHG</sequence>
<organism evidence="2 3">
    <name type="scientific">Sulfobacillus acidophilus</name>
    <dbReference type="NCBI Taxonomy" id="53633"/>
    <lineage>
        <taxon>Bacteria</taxon>
        <taxon>Bacillati</taxon>
        <taxon>Bacillota</taxon>
        <taxon>Clostridia</taxon>
        <taxon>Eubacteriales</taxon>
        <taxon>Clostridiales Family XVII. Incertae Sedis</taxon>
        <taxon>Sulfobacillus</taxon>
    </lineage>
</organism>
<comment type="caution">
    <text evidence="2">The sequence shown here is derived from an EMBL/GenBank/DDBJ whole genome shotgun (WGS) entry which is preliminary data.</text>
</comment>
<reference evidence="2 3" key="1">
    <citation type="journal article" date="2014" name="BMC Genomics">
        <title>Comparison of environmental and isolate Sulfobacillus genomes reveals diverse carbon, sulfur, nitrogen, and hydrogen metabolisms.</title>
        <authorList>
            <person name="Justice N.B."/>
            <person name="Norman A."/>
            <person name="Brown C.T."/>
            <person name="Singh A."/>
            <person name="Thomas B.C."/>
            <person name="Banfield J.F."/>
        </authorList>
    </citation>
    <scope>NUCLEOTIDE SEQUENCE [LARGE SCALE GENOMIC DNA]</scope>
    <source>
        <strain evidence="2">AMDSBA3</strain>
    </source>
</reference>
<dbReference type="Proteomes" id="UP000241848">
    <property type="component" value="Unassembled WGS sequence"/>
</dbReference>
<keyword evidence="1" id="KW-1133">Transmembrane helix</keyword>
<evidence type="ECO:0000256" key="1">
    <source>
        <dbReference type="SAM" id="Phobius"/>
    </source>
</evidence>
<feature type="transmembrane region" description="Helical" evidence="1">
    <location>
        <begin position="12"/>
        <end position="32"/>
    </location>
</feature>
<keyword evidence="1" id="KW-0812">Transmembrane</keyword>
<evidence type="ECO:0008006" key="4">
    <source>
        <dbReference type="Google" id="ProtNLM"/>
    </source>
</evidence>
<dbReference type="AlphaFoldDB" id="A0A2T2WCJ9"/>
<gene>
    <name evidence="2" type="ORF">C7B45_17315</name>
</gene>
<name>A0A2T2WCJ9_9FIRM</name>
<evidence type="ECO:0000313" key="2">
    <source>
        <dbReference type="EMBL" id="PSR19961.1"/>
    </source>
</evidence>
<accession>A0A2T2WCJ9</accession>
<keyword evidence="1" id="KW-0472">Membrane</keyword>
<evidence type="ECO:0000313" key="3">
    <source>
        <dbReference type="Proteomes" id="UP000241848"/>
    </source>
</evidence>
<dbReference type="EMBL" id="PXYV01000105">
    <property type="protein sequence ID" value="PSR19961.1"/>
    <property type="molecule type" value="Genomic_DNA"/>
</dbReference>